<gene>
    <name evidence="3" type="ORF">GK047_00125</name>
</gene>
<dbReference type="AlphaFoldDB" id="A0A6G3ZS64"/>
<dbReference type="InterPro" id="IPR055259">
    <property type="entry name" value="YkvP/CgeB_Glyco_trans-like"/>
</dbReference>
<comment type="caution">
    <text evidence="3">The sequence shown here is derived from an EMBL/GenBank/DDBJ whole genome shotgun (WGS) entry which is preliminary data.</text>
</comment>
<proteinExistence type="predicted"/>
<organism evidence="3">
    <name type="scientific">Paenibacillus sp. SYP-B3998</name>
    <dbReference type="NCBI Taxonomy" id="2678564"/>
    <lineage>
        <taxon>Bacteria</taxon>
        <taxon>Bacillati</taxon>
        <taxon>Bacillota</taxon>
        <taxon>Bacilli</taxon>
        <taxon>Bacillales</taxon>
        <taxon>Paenibacillaceae</taxon>
        <taxon>Paenibacillus</taxon>
    </lineage>
</organism>
<dbReference type="RefSeq" id="WP_163940035.1">
    <property type="nucleotide sequence ID" value="NZ_JAAIKC010000001.1"/>
</dbReference>
<protein>
    <submittedName>
        <fullName evidence="3">Glycosyltransferase</fullName>
    </submittedName>
</protein>
<dbReference type="GO" id="GO:0016740">
    <property type="term" value="F:transferase activity"/>
    <property type="evidence" value="ECO:0007669"/>
    <property type="project" value="UniProtKB-KW"/>
</dbReference>
<dbReference type="InterPro" id="IPR024542">
    <property type="entry name" value="YkvP_N"/>
</dbReference>
<evidence type="ECO:0000259" key="1">
    <source>
        <dbReference type="Pfam" id="PF12996"/>
    </source>
</evidence>
<dbReference type="Pfam" id="PF12996">
    <property type="entry name" value="DUF3880"/>
    <property type="match status" value="1"/>
</dbReference>
<sequence length="325" mass="37804">MRILVLESYPLWVRTLPMGFEELGHDIQISGPISEARLKECMERFKPHFMLSMGWGPEQTVEKQEMMRRYSEAYGVPHVYWAVDEPTHTLSFTLPLILRTRPNYIFTINKLNAEFYKQQGFNAAHLDFGYNSNIHKKMKPTTHLQTNLAVVANAYPHVMQQYPYHYRNHSMRMLLVPLLAKGVRIDFWGNDWLQMAQMLQVPIPNEWNHGMISYESTAQVYNSADIVIGLQNSTTQVTQRTYEILASGGMLITSDTPAIRERFTPNRDLIVSSSQEETMELVNYYLNHPSAREAICKRGINKVGVYTYKERAKKVLWHLEKSKLI</sequence>
<reference evidence="3" key="1">
    <citation type="submission" date="2020-02" db="EMBL/GenBank/DDBJ databases">
        <authorList>
            <person name="Shen X.-R."/>
            <person name="Zhang Y.-X."/>
        </authorList>
    </citation>
    <scope>NUCLEOTIDE SEQUENCE</scope>
    <source>
        <strain evidence="3">SYP-B3998</strain>
    </source>
</reference>
<feature type="domain" description="Spore protein YkvP N-terminal" evidence="1">
    <location>
        <begin position="3"/>
        <end position="108"/>
    </location>
</feature>
<accession>A0A6G3ZS64</accession>
<dbReference type="SUPFAM" id="SSF53756">
    <property type="entry name" value="UDP-Glycosyltransferase/glycogen phosphorylase"/>
    <property type="match status" value="1"/>
</dbReference>
<evidence type="ECO:0000313" key="3">
    <source>
        <dbReference type="EMBL" id="NEW04431.1"/>
    </source>
</evidence>
<feature type="domain" description="Spore protein YkvP/CgeB glycosyl transferase-like" evidence="2">
    <location>
        <begin position="173"/>
        <end position="316"/>
    </location>
</feature>
<dbReference type="Gene3D" id="3.40.50.2000">
    <property type="entry name" value="Glycogen Phosphorylase B"/>
    <property type="match status" value="1"/>
</dbReference>
<evidence type="ECO:0000259" key="2">
    <source>
        <dbReference type="Pfam" id="PF13524"/>
    </source>
</evidence>
<dbReference type="Pfam" id="PF13524">
    <property type="entry name" value="Glyco_trans_1_2"/>
    <property type="match status" value="1"/>
</dbReference>
<keyword evidence="3" id="KW-0808">Transferase</keyword>
<dbReference type="EMBL" id="JAAIKC010000001">
    <property type="protein sequence ID" value="NEW04431.1"/>
    <property type="molecule type" value="Genomic_DNA"/>
</dbReference>
<name>A0A6G3ZS64_9BACL</name>